<keyword evidence="2" id="KW-1185">Reference proteome</keyword>
<proteinExistence type="predicted"/>
<name>A0ACC1I960_9FUNG</name>
<protein>
    <submittedName>
        <fullName evidence="1">THO complex subunit 5</fullName>
    </submittedName>
</protein>
<sequence>MEVVSSEPAHIEDSVVSTISASIDTSASQISALCDEIEQIADHIVKKRKRESNQDSRSFSAHHNILQTATGTFVRLRLLNRKLHEDKAALAQNVNDMKQLTDDLALLLENKAREVAYIQKEIDSTEKLETIYQTINIIPLDSFLEEAPEEYKQSTNTPHEMMLSRLRYEIKQREM</sequence>
<reference evidence="1" key="1">
    <citation type="submission" date="2022-07" db="EMBL/GenBank/DDBJ databases">
        <title>Phylogenomic reconstructions and comparative analyses of Kickxellomycotina fungi.</title>
        <authorList>
            <person name="Reynolds N.K."/>
            <person name="Stajich J.E."/>
            <person name="Barry K."/>
            <person name="Grigoriev I.V."/>
            <person name="Crous P."/>
            <person name="Smith M.E."/>
        </authorList>
    </citation>
    <scope>NUCLEOTIDE SEQUENCE</scope>
    <source>
        <strain evidence="1">Benny 63K</strain>
    </source>
</reference>
<dbReference type="Proteomes" id="UP001150581">
    <property type="component" value="Unassembled WGS sequence"/>
</dbReference>
<accession>A0ACC1I960</accession>
<comment type="caution">
    <text evidence="1">The sequence shown here is derived from an EMBL/GenBank/DDBJ whole genome shotgun (WGS) entry which is preliminary data.</text>
</comment>
<evidence type="ECO:0000313" key="2">
    <source>
        <dbReference type="Proteomes" id="UP001150581"/>
    </source>
</evidence>
<organism evidence="1 2">
    <name type="scientific">Kickxella alabastrina</name>
    <dbReference type="NCBI Taxonomy" id="61397"/>
    <lineage>
        <taxon>Eukaryota</taxon>
        <taxon>Fungi</taxon>
        <taxon>Fungi incertae sedis</taxon>
        <taxon>Zoopagomycota</taxon>
        <taxon>Kickxellomycotina</taxon>
        <taxon>Kickxellomycetes</taxon>
        <taxon>Kickxellales</taxon>
        <taxon>Kickxellaceae</taxon>
        <taxon>Kickxella</taxon>
    </lineage>
</organism>
<dbReference type="EMBL" id="JANBPG010001306">
    <property type="protein sequence ID" value="KAJ1890628.1"/>
    <property type="molecule type" value="Genomic_DNA"/>
</dbReference>
<gene>
    <name evidence="1" type="primary">THOC5_1</name>
    <name evidence="1" type="ORF">LPJ66_007367</name>
</gene>
<evidence type="ECO:0000313" key="1">
    <source>
        <dbReference type="EMBL" id="KAJ1890628.1"/>
    </source>
</evidence>